<dbReference type="InterPro" id="IPR025148">
    <property type="entry name" value="AtzG-like"/>
</dbReference>
<accession>A0A418VUP4</accession>
<reference evidence="1 2" key="1">
    <citation type="submission" date="2018-09" db="EMBL/GenBank/DDBJ databases">
        <authorList>
            <person name="Zhu H."/>
        </authorList>
    </citation>
    <scope>NUCLEOTIDE SEQUENCE [LARGE SCALE GENOMIC DNA]</scope>
    <source>
        <strain evidence="1 2">K2W22B-5</strain>
    </source>
</reference>
<organism evidence="1 2">
    <name type="scientific">Azospirillum cavernae</name>
    <dbReference type="NCBI Taxonomy" id="2320860"/>
    <lineage>
        <taxon>Bacteria</taxon>
        <taxon>Pseudomonadati</taxon>
        <taxon>Pseudomonadota</taxon>
        <taxon>Alphaproteobacteria</taxon>
        <taxon>Rhodospirillales</taxon>
        <taxon>Azospirillaceae</taxon>
        <taxon>Azospirillum</taxon>
    </lineage>
</organism>
<gene>
    <name evidence="1" type="ORF">D3877_11455</name>
</gene>
<evidence type="ECO:0000313" key="1">
    <source>
        <dbReference type="EMBL" id="RJF80853.1"/>
    </source>
</evidence>
<dbReference type="AlphaFoldDB" id="A0A418VUP4"/>
<dbReference type="EMBL" id="QYUL01000002">
    <property type="protein sequence ID" value="RJF80853.1"/>
    <property type="molecule type" value="Genomic_DNA"/>
</dbReference>
<keyword evidence="2" id="KW-1185">Reference proteome</keyword>
<evidence type="ECO:0000313" key="2">
    <source>
        <dbReference type="Proteomes" id="UP000283458"/>
    </source>
</evidence>
<dbReference type="Pfam" id="PF13318">
    <property type="entry name" value="AtzG-like"/>
    <property type="match status" value="1"/>
</dbReference>
<dbReference type="Proteomes" id="UP000283458">
    <property type="component" value="Unassembled WGS sequence"/>
</dbReference>
<comment type="caution">
    <text evidence="1">The sequence shown here is derived from an EMBL/GenBank/DDBJ whole genome shotgun (WGS) entry which is preliminary data.</text>
</comment>
<sequence>MSKEGARDQIACNTAYRLSDGLSRDAGFAAFSAGPGFAIHFCRARPIPFRPAGSLPMSEPSPAFDPLAHMEAMAPTCGLVIDPAHKPGVAAFLTLAHSMATALQTAPLPDDALDPAPVFRPGVIPLGEA</sequence>
<proteinExistence type="predicted"/>
<name>A0A418VUP4_9PROT</name>
<protein>
    <submittedName>
        <fullName evidence="1">DUF4089 domain-containing protein</fullName>
    </submittedName>
</protein>